<dbReference type="OrthoDB" id="6105938at2759"/>
<dbReference type="AlphaFoldDB" id="A0A420YDU5"/>
<dbReference type="PANTHER" id="PTHR38846:SF1">
    <property type="entry name" value="C3H1-TYPE DOMAIN-CONTAINING PROTEIN"/>
    <property type="match status" value="1"/>
</dbReference>
<dbReference type="EMBL" id="QVQW01000016">
    <property type="protein sequence ID" value="RKU46056.1"/>
    <property type="molecule type" value="Genomic_DNA"/>
</dbReference>
<reference evidence="1 2" key="1">
    <citation type="submission" date="2018-08" db="EMBL/GenBank/DDBJ databases">
        <title>Draft genome of the lignicolous fungus Coniochaeta pulveracea.</title>
        <authorList>
            <person name="Borstlap C.J."/>
            <person name="De Witt R.N."/>
            <person name="Botha A."/>
            <person name="Volschenk H."/>
        </authorList>
    </citation>
    <scope>NUCLEOTIDE SEQUENCE [LARGE SCALE GENOMIC DNA]</scope>
    <source>
        <strain evidence="1 2">CAB683</strain>
    </source>
</reference>
<evidence type="ECO:0000313" key="2">
    <source>
        <dbReference type="Proteomes" id="UP000275385"/>
    </source>
</evidence>
<accession>A0A420YDU5</accession>
<protein>
    <submittedName>
        <fullName evidence="1">Uncharacterized protein</fullName>
    </submittedName>
</protein>
<proteinExistence type="predicted"/>
<evidence type="ECO:0000313" key="1">
    <source>
        <dbReference type="EMBL" id="RKU46056.1"/>
    </source>
</evidence>
<gene>
    <name evidence="1" type="ORF">DL546_002881</name>
</gene>
<name>A0A420YDU5_9PEZI</name>
<keyword evidence="2" id="KW-1185">Reference proteome</keyword>
<dbReference type="Proteomes" id="UP000275385">
    <property type="component" value="Unassembled WGS sequence"/>
</dbReference>
<sequence>MARKKTKAQRQAALALAWDDYFGGGELADWQRLLHDLGIEGDFTSKRQCKKAMAGVWINICDFLAAPDKRAVHHFSTEQELSQYTLASNRCFPKQVIVDAPKGSPLKLLLAHILEPRRPHRRQNKARR</sequence>
<dbReference type="PANTHER" id="PTHR38846">
    <property type="entry name" value="C3H1-TYPE DOMAIN-CONTAINING PROTEIN"/>
    <property type="match status" value="1"/>
</dbReference>
<comment type="caution">
    <text evidence="1">The sequence shown here is derived from an EMBL/GenBank/DDBJ whole genome shotgun (WGS) entry which is preliminary data.</text>
</comment>
<organism evidence="1 2">
    <name type="scientific">Coniochaeta pulveracea</name>
    <dbReference type="NCBI Taxonomy" id="177199"/>
    <lineage>
        <taxon>Eukaryota</taxon>
        <taxon>Fungi</taxon>
        <taxon>Dikarya</taxon>
        <taxon>Ascomycota</taxon>
        <taxon>Pezizomycotina</taxon>
        <taxon>Sordariomycetes</taxon>
        <taxon>Sordariomycetidae</taxon>
        <taxon>Coniochaetales</taxon>
        <taxon>Coniochaetaceae</taxon>
        <taxon>Coniochaeta</taxon>
    </lineage>
</organism>